<sequence>MISSRLLIHGCKRGMWPALEKLFHDLLKESDSKEDNPFFMDTSEVEEVHEWWSSTLDKEFKKKILKKSIRHVDR</sequence>
<keyword evidence="2" id="KW-1185">Reference proteome</keyword>
<dbReference type="EMBL" id="PDUG01000005">
    <property type="protein sequence ID" value="PIC25375.1"/>
    <property type="molecule type" value="Genomic_DNA"/>
</dbReference>
<accession>A0A2G5TDD2</accession>
<reference evidence="2" key="1">
    <citation type="submission" date="2017-10" db="EMBL/GenBank/DDBJ databases">
        <title>Rapid genome shrinkage in a self-fertile nematode reveals novel sperm competition proteins.</title>
        <authorList>
            <person name="Yin D."/>
            <person name="Schwarz E.M."/>
            <person name="Thomas C.G."/>
            <person name="Felde R.L."/>
            <person name="Korf I.F."/>
            <person name="Cutter A.D."/>
            <person name="Schartner C.M."/>
            <person name="Ralston E.J."/>
            <person name="Meyer B.J."/>
            <person name="Haag E.S."/>
        </authorList>
    </citation>
    <scope>NUCLEOTIDE SEQUENCE [LARGE SCALE GENOMIC DNA]</scope>
    <source>
        <strain evidence="2">JU1422</strain>
    </source>
</reference>
<protein>
    <submittedName>
        <fullName evidence="1">Uncharacterized protein</fullName>
    </submittedName>
</protein>
<evidence type="ECO:0000313" key="1">
    <source>
        <dbReference type="EMBL" id="PIC25375.1"/>
    </source>
</evidence>
<organism evidence="1 2">
    <name type="scientific">Caenorhabditis nigoni</name>
    <dbReference type="NCBI Taxonomy" id="1611254"/>
    <lineage>
        <taxon>Eukaryota</taxon>
        <taxon>Metazoa</taxon>
        <taxon>Ecdysozoa</taxon>
        <taxon>Nematoda</taxon>
        <taxon>Chromadorea</taxon>
        <taxon>Rhabditida</taxon>
        <taxon>Rhabditina</taxon>
        <taxon>Rhabditomorpha</taxon>
        <taxon>Rhabditoidea</taxon>
        <taxon>Rhabditidae</taxon>
        <taxon>Peloderinae</taxon>
        <taxon>Caenorhabditis</taxon>
    </lineage>
</organism>
<proteinExistence type="predicted"/>
<dbReference type="AlphaFoldDB" id="A0A2G5TDD2"/>
<name>A0A2G5TDD2_9PELO</name>
<dbReference type="Proteomes" id="UP000230233">
    <property type="component" value="Chromosome V"/>
</dbReference>
<gene>
    <name evidence="1" type="primary">Cnig_chr_V.g18331</name>
    <name evidence="1" type="ORF">B9Z55_018331</name>
</gene>
<comment type="caution">
    <text evidence="1">The sequence shown here is derived from an EMBL/GenBank/DDBJ whole genome shotgun (WGS) entry which is preliminary data.</text>
</comment>
<evidence type="ECO:0000313" key="2">
    <source>
        <dbReference type="Proteomes" id="UP000230233"/>
    </source>
</evidence>